<proteinExistence type="predicted"/>
<dbReference type="eggNOG" id="ENOG502SMSR">
    <property type="taxonomic scope" value="Eukaryota"/>
</dbReference>
<dbReference type="InterPro" id="IPR039987">
    <property type="entry name" value="PGRL1"/>
</dbReference>
<dbReference type="GO" id="GO:0016730">
    <property type="term" value="F:oxidoreductase activity, acting on iron-sulfur proteins as donors"/>
    <property type="evidence" value="ECO:0007669"/>
    <property type="project" value="InterPro"/>
</dbReference>
<reference evidence="1 2" key="1">
    <citation type="journal article" date="2004" name="Science">
        <title>The genome of the diatom Thalassiosira pseudonana: ecology, evolution, and metabolism.</title>
        <authorList>
            <person name="Armbrust E.V."/>
            <person name="Berges J.A."/>
            <person name="Bowler C."/>
            <person name="Green B.R."/>
            <person name="Martinez D."/>
            <person name="Putnam N.H."/>
            <person name="Zhou S."/>
            <person name="Allen A.E."/>
            <person name="Apt K.E."/>
            <person name="Bechner M."/>
            <person name="Brzezinski M.A."/>
            <person name="Chaal B.K."/>
            <person name="Chiovitti A."/>
            <person name="Davis A.K."/>
            <person name="Demarest M.S."/>
            <person name="Detter J.C."/>
            <person name="Glavina T."/>
            <person name="Goodstein D."/>
            <person name="Hadi M.Z."/>
            <person name="Hellsten U."/>
            <person name="Hildebrand M."/>
            <person name="Jenkins B.D."/>
            <person name="Jurka J."/>
            <person name="Kapitonov V.V."/>
            <person name="Kroger N."/>
            <person name="Lau W.W."/>
            <person name="Lane T.W."/>
            <person name="Larimer F.W."/>
            <person name="Lippmeier J.C."/>
            <person name="Lucas S."/>
            <person name="Medina M."/>
            <person name="Montsant A."/>
            <person name="Obornik M."/>
            <person name="Parker M.S."/>
            <person name="Palenik B."/>
            <person name="Pazour G.J."/>
            <person name="Richardson P.M."/>
            <person name="Rynearson T.A."/>
            <person name="Saito M.A."/>
            <person name="Schwartz D.C."/>
            <person name="Thamatrakoln K."/>
            <person name="Valentin K."/>
            <person name="Vardi A."/>
            <person name="Wilkerson F.P."/>
            <person name="Rokhsar D.S."/>
        </authorList>
    </citation>
    <scope>NUCLEOTIDE SEQUENCE [LARGE SCALE GENOMIC DNA]</scope>
    <source>
        <strain evidence="1 2">CCMP1335</strain>
    </source>
</reference>
<dbReference type="GO" id="GO:0009773">
    <property type="term" value="P:photosynthetic electron transport in photosystem I"/>
    <property type="evidence" value="ECO:0007669"/>
    <property type="project" value="InterPro"/>
</dbReference>
<dbReference type="RefSeq" id="XP_002293951.1">
    <property type="nucleotide sequence ID" value="XM_002293915.1"/>
</dbReference>
<dbReference type="OMA" id="REHAHPF"/>
<dbReference type="PANTHER" id="PTHR31032:SF1">
    <property type="entry name" value="PGR5-LIKE PROTEIN 1B, CHLOROPLASTIC"/>
    <property type="match status" value="1"/>
</dbReference>
<evidence type="ECO:0000313" key="1">
    <source>
        <dbReference type="EMBL" id="EED88960.1"/>
    </source>
</evidence>
<protein>
    <submittedName>
        <fullName evidence="1">Uncharacterized protein</fullName>
    </submittedName>
</protein>
<dbReference type="KEGG" id="tps:THAPSDRAFT_9878"/>
<dbReference type="STRING" id="35128.B8CCJ2"/>
<gene>
    <name evidence="1" type="ORF">THAPSDRAFT_9878</name>
</gene>
<dbReference type="EMBL" id="CM000649">
    <property type="protein sequence ID" value="EED88960.1"/>
    <property type="molecule type" value="Genomic_DNA"/>
</dbReference>
<dbReference type="HOGENOM" id="CLU_954696_0_0_1"/>
<accession>B8CCJ2</accession>
<dbReference type="AlphaFoldDB" id="B8CCJ2"/>
<name>B8CCJ2_THAPS</name>
<reference evidence="1 2" key="2">
    <citation type="journal article" date="2008" name="Nature">
        <title>The Phaeodactylum genome reveals the evolutionary history of diatom genomes.</title>
        <authorList>
            <person name="Bowler C."/>
            <person name="Allen A.E."/>
            <person name="Badger J.H."/>
            <person name="Grimwood J."/>
            <person name="Jabbari K."/>
            <person name="Kuo A."/>
            <person name="Maheswari U."/>
            <person name="Martens C."/>
            <person name="Maumus F."/>
            <person name="Otillar R.P."/>
            <person name="Rayko E."/>
            <person name="Salamov A."/>
            <person name="Vandepoele K."/>
            <person name="Beszteri B."/>
            <person name="Gruber A."/>
            <person name="Heijde M."/>
            <person name="Katinka M."/>
            <person name="Mock T."/>
            <person name="Valentin K."/>
            <person name="Verret F."/>
            <person name="Berges J.A."/>
            <person name="Brownlee C."/>
            <person name="Cadoret J.P."/>
            <person name="Chiovitti A."/>
            <person name="Choi C.J."/>
            <person name="Coesel S."/>
            <person name="De Martino A."/>
            <person name="Detter J.C."/>
            <person name="Durkin C."/>
            <person name="Falciatore A."/>
            <person name="Fournet J."/>
            <person name="Haruta M."/>
            <person name="Huysman M.J."/>
            <person name="Jenkins B.D."/>
            <person name="Jiroutova K."/>
            <person name="Jorgensen R.E."/>
            <person name="Joubert Y."/>
            <person name="Kaplan A."/>
            <person name="Kroger N."/>
            <person name="Kroth P.G."/>
            <person name="La Roche J."/>
            <person name="Lindquist E."/>
            <person name="Lommer M."/>
            <person name="Martin-Jezequel V."/>
            <person name="Lopez P.J."/>
            <person name="Lucas S."/>
            <person name="Mangogna M."/>
            <person name="McGinnis K."/>
            <person name="Medlin L.K."/>
            <person name="Montsant A."/>
            <person name="Oudot-Le Secq M.P."/>
            <person name="Napoli C."/>
            <person name="Obornik M."/>
            <person name="Parker M.S."/>
            <person name="Petit J.L."/>
            <person name="Porcel B.M."/>
            <person name="Poulsen N."/>
            <person name="Robison M."/>
            <person name="Rychlewski L."/>
            <person name="Rynearson T.A."/>
            <person name="Schmutz J."/>
            <person name="Shapiro H."/>
            <person name="Siaut M."/>
            <person name="Stanley M."/>
            <person name="Sussman M.R."/>
            <person name="Taylor A.R."/>
            <person name="Vardi A."/>
            <person name="von Dassow P."/>
            <person name="Vyverman W."/>
            <person name="Willis A."/>
            <person name="Wyrwicz L.S."/>
            <person name="Rokhsar D.S."/>
            <person name="Weissenbach J."/>
            <person name="Armbrust E.V."/>
            <person name="Green B.R."/>
            <person name="Van de Peer Y."/>
            <person name="Grigoriev I.V."/>
        </authorList>
    </citation>
    <scope>NUCLEOTIDE SEQUENCE [LARGE SCALE GENOMIC DNA]</scope>
    <source>
        <strain evidence="1 2">CCMP1335</strain>
    </source>
</reference>
<dbReference type="PaxDb" id="35128-Thaps9878"/>
<keyword evidence="2" id="KW-1185">Reference proteome</keyword>
<dbReference type="PANTHER" id="PTHR31032">
    <property type="entry name" value="PGR5-LIKE PROTEIN 1B, CHLOROPLASTIC"/>
    <property type="match status" value="1"/>
</dbReference>
<dbReference type="GeneID" id="7452702"/>
<dbReference type="GO" id="GO:0009535">
    <property type="term" value="C:chloroplast thylakoid membrane"/>
    <property type="evidence" value="ECO:0007669"/>
    <property type="project" value="InterPro"/>
</dbReference>
<sequence>MLIFEGKLYGKNISLRTLIGDNLIASLRLWRREHAHPFTTRKMMKFSLLILLGSTQVNAFIPQFIVQFKTSTVRLNVAPPLYEGKAQPLFAEDDDMIPVAEAYVHAKYKQVAASHGHKVANKDDIKEVLHSILPPVTPAELAKEEEAILKSLLSHEKNTADAIDEDDFVKSIVQNSYWRDAGDIVVKELMYFDSLHSYYKTGKPLLDNANYDELHENLTWEGSSVATMSAQEAQFVSTVAASKRGEPLMDDDEYKALKADLKQKGSWVVNREEDALEKMGLNTFMGYLHRAL</sequence>
<dbReference type="Proteomes" id="UP000001449">
    <property type="component" value="Chromosome 14"/>
</dbReference>
<organism evidence="1 2">
    <name type="scientific">Thalassiosira pseudonana</name>
    <name type="common">Marine diatom</name>
    <name type="synonym">Cyclotella nana</name>
    <dbReference type="NCBI Taxonomy" id="35128"/>
    <lineage>
        <taxon>Eukaryota</taxon>
        <taxon>Sar</taxon>
        <taxon>Stramenopiles</taxon>
        <taxon>Ochrophyta</taxon>
        <taxon>Bacillariophyta</taxon>
        <taxon>Coscinodiscophyceae</taxon>
        <taxon>Thalassiosirophycidae</taxon>
        <taxon>Thalassiosirales</taxon>
        <taxon>Thalassiosiraceae</taxon>
        <taxon>Thalassiosira</taxon>
    </lineage>
</organism>
<dbReference type="InParanoid" id="B8CCJ2"/>
<evidence type="ECO:0000313" key="2">
    <source>
        <dbReference type="Proteomes" id="UP000001449"/>
    </source>
</evidence>